<comment type="caution">
    <text evidence="1">The sequence shown here is derived from an EMBL/GenBank/DDBJ whole genome shotgun (WGS) entry which is preliminary data.</text>
</comment>
<proteinExistence type="predicted"/>
<dbReference type="AlphaFoldDB" id="M0HWW6"/>
<evidence type="ECO:0000313" key="2">
    <source>
        <dbReference type="Proteomes" id="UP000011508"/>
    </source>
</evidence>
<organism evidence="1 2">
    <name type="scientific">Haloferax sulfurifontis ATCC BAA-897</name>
    <dbReference type="NCBI Taxonomy" id="662480"/>
    <lineage>
        <taxon>Archaea</taxon>
        <taxon>Methanobacteriati</taxon>
        <taxon>Methanobacteriota</taxon>
        <taxon>Stenosarchaea group</taxon>
        <taxon>Halobacteria</taxon>
        <taxon>Halobacteriales</taxon>
        <taxon>Haloferacaceae</taxon>
        <taxon>Haloferax</taxon>
    </lineage>
</organism>
<keyword evidence="2" id="KW-1185">Reference proteome</keyword>
<name>M0HWW6_9EURY</name>
<sequence>MIAYGIDSWLVDGHDCETGLIRPNTLVSNGDVAPTRLTVERDLAFVSREVDRCASLVVSKFNVDGRLIVRLRDDVGGESTLAKFAIRTTAYR</sequence>
<gene>
    <name evidence="1" type="ORF">C441_16359</name>
</gene>
<accession>M0HWW6</accession>
<dbReference type="Proteomes" id="UP000011508">
    <property type="component" value="Unassembled WGS sequence"/>
</dbReference>
<reference evidence="1 2" key="1">
    <citation type="journal article" date="2014" name="PLoS Genet.">
        <title>Phylogenetically driven sequencing of extremely halophilic archaea reveals strategies for static and dynamic osmo-response.</title>
        <authorList>
            <person name="Becker E.A."/>
            <person name="Seitzer P.M."/>
            <person name="Tritt A."/>
            <person name="Larsen D."/>
            <person name="Krusor M."/>
            <person name="Yao A.I."/>
            <person name="Wu D."/>
            <person name="Madern D."/>
            <person name="Eisen J.A."/>
            <person name="Darling A.E."/>
            <person name="Facciotti M.T."/>
        </authorList>
    </citation>
    <scope>NUCLEOTIDE SEQUENCE [LARGE SCALE GENOMIC DNA]</scope>
    <source>
        <strain evidence="1 2">ATCC BAA-897</strain>
    </source>
</reference>
<dbReference type="EMBL" id="AOLM01000027">
    <property type="protein sequence ID" value="ELZ89085.1"/>
    <property type="molecule type" value="Genomic_DNA"/>
</dbReference>
<evidence type="ECO:0000313" key="1">
    <source>
        <dbReference type="EMBL" id="ELZ89085.1"/>
    </source>
</evidence>
<protein>
    <submittedName>
        <fullName evidence="1">Uncharacterized protein</fullName>
    </submittedName>
</protein>